<organism evidence="11 12">
    <name type="scientific">Microlunatus elymi</name>
    <dbReference type="NCBI Taxonomy" id="2596828"/>
    <lineage>
        <taxon>Bacteria</taxon>
        <taxon>Bacillati</taxon>
        <taxon>Actinomycetota</taxon>
        <taxon>Actinomycetes</taxon>
        <taxon>Propionibacteriales</taxon>
        <taxon>Propionibacteriaceae</taxon>
        <taxon>Microlunatus</taxon>
    </lineage>
</organism>
<protein>
    <recommendedName>
        <fullName evidence="1">methionine--tRNA ligase</fullName>
        <ecNumber evidence="1">6.1.1.10</ecNumber>
    </recommendedName>
    <alternativeName>
        <fullName evidence="8">Methionyl-tRNA synthetase</fullName>
    </alternativeName>
</protein>
<dbReference type="InterPro" id="IPR033911">
    <property type="entry name" value="MetRS_core"/>
</dbReference>
<evidence type="ECO:0000313" key="11">
    <source>
        <dbReference type="EMBL" id="QDP96700.1"/>
    </source>
</evidence>
<gene>
    <name evidence="11" type="ORF">FOE78_12980</name>
</gene>
<feature type="domain" description="Methionyl/Leucyl tRNA synthetase" evidence="10">
    <location>
        <begin position="131"/>
        <end position="363"/>
    </location>
</feature>
<keyword evidence="2" id="KW-0963">Cytoplasm</keyword>
<evidence type="ECO:0000256" key="8">
    <source>
        <dbReference type="ARBA" id="ARBA00030904"/>
    </source>
</evidence>
<keyword evidence="5 9" id="KW-0067">ATP-binding</keyword>
<dbReference type="Gene3D" id="3.40.50.620">
    <property type="entry name" value="HUPs"/>
    <property type="match status" value="1"/>
</dbReference>
<dbReference type="RefSeq" id="WP_143986662.1">
    <property type="nucleotide sequence ID" value="NZ_CP041692.1"/>
</dbReference>
<dbReference type="Pfam" id="PF09334">
    <property type="entry name" value="tRNA-synt_1g"/>
    <property type="match status" value="1"/>
</dbReference>
<evidence type="ECO:0000256" key="5">
    <source>
        <dbReference type="ARBA" id="ARBA00022840"/>
    </source>
</evidence>
<evidence type="ECO:0000256" key="7">
    <source>
        <dbReference type="ARBA" id="ARBA00023146"/>
    </source>
</evidence>
<name>A0A516PZV4_9ACTN</name>
<dbReference type="EMBL" id="CP041692">
    <property type="protein sequence ID" value="QDP96700.1"/>
    <property type="molecule type" value="Genomic_DNA"/>
</dbReference>
<dbReference type="Gene3D" id="1.10.730.10">
    <property type="entry name" value="Isoleucyl-tRNA Synthetase, Domain 1"/>
    <property type="match status" value="1"/>
</dbReference>
<dbReference type="OrthoDB" id="9810191at2"/>
<proteinExistence type="inferred from homology"/>
<evidence type="ECO:0000313" key="12">
    <source>
        <dbReference type="Proteomes" id="UP000319263"/>
    </source>
</evidence>
<dbReference type="Proteomes" id="UP000319263">
    <property type="component" value="Chromosome"/>
</dbReference>
<evidence type="ECO:0000256" key="3">
    <source>
        <dbReference type="ARBA" id="ARBA00022598"/>
    </source>
</evidence>
<dbReference type="AlphaFoldDB" id="A0A516PZV4"/>
<dbReference type="InterPro" id="IPR014729">
    <property type="entry name" value="Rossmann-like_a/b/a_fold"/>
</dbReference>
<evidence type="ECO:0000259" key="10">
    <source>
        <dbReference type="Pfam" id="PF09334"/>
    </source>
</evidence>
<dbReference type="InterPro" id="IPR023457">
    <property type="entry name" value="Met-tRNA_synth_2"/>
</dbReference>
<keyword evidence="6 9" id="KW-0648">Protein biosynthesis</keyword>
<dbReference type="SUPFAM" id="SSF47323">
    <property type="entry name" value="Anticodon-binding domain of a subclass of class I aminoacyl-tRNA synthetases"/>
    <property type="match status" value="1"/>
</dbReference>
<evidence type="ECO:0000256" key="9">
    <source>
        <dbReference type="RuleBase" id="RU363039"/>
    </source>
</evidence>
<dbReference type="PANTHER" id="PTHR43326">
    <property type="entry name" value="METHIONYL-TRNA SYNTHETASE"/>
    <property type="match status" value="1"/>
</dbReference>
<dbReference type="EC" id="6.1.1.10" evidence="1"/>
<dbReference type="GO" id="GO:0004825">
    <property type="term" value="F:methionine-tRNA ligase activity"/>
    <property type="evidence" value="ECO:0007669"/>
    <property type="project" value="UniProtKB-EC"/>
</dbReference>
<dbReference type="PROSITE" id="PS00178">
    <property type="entry name" value="AA_TRNA_LIGASE_I"/>
    <property type="match status" value="1"/>
</dbReference>
<keyword evidence="3 9" id="KW-0436">Ligase</keyword>
<dbReference type="Gene3D" id="2.170.220.10">
    <property type="match status" value="1"/>
</dbReference>
<reference evidence="11 12" key="1">
    <citation type="submission" date="2019-07" db="EMBL/GenBank/DDBJ databases">
        <title>Microlunatus dokdonensis sp. nov. isolated from the rhizospheric soil of the wild plant Elymus tsukushiensis.</title>
        <authorList>
            <person name="Ghim S.-Y."/>
            <person name="Hwang Y.-J."/>
            <person name="Son J.-S."/>
            <person name="Shin J.-H."/>
        </authorList>
    </citation>
    <scope>NUCLEOTIDE SEQUENCE [LARGE SCALE GENOMIC DNA]</scope>
    <source>
        <strain evidence="11 12">KUDC0627</strain>
    </source>
</reference>
<evidence type="ECO:0000256" key="4">
    <source>
        <dbReference type="ARBA" id="ARBA00022741"/>
    </source>
</evidence>
<keyword evidence="7 9" id="KW-0030">Aminoacyl-tRNA synthetase</keyword>
<evidence type="ECO:0000256" key="6">
    <source>
        <dbReference type="ARBA" id="ARBA00022917"/>
    </source>
</evidence>
<dbReference type="SUPFAM" id="SSF52374">
    <property type="entry name" value="Nucleotidylyl transferase"/>
    <property type="match status" value="1"/>
</dbReference>
<dbReference type="KEGG" id="mik:FOE78_12980"/>
<dbReference type="InterPro" id="IPR009080">
    <property type="entry name" value="tRNAsynth_Ia_anticodon-bd"/>
</dbReference>
<evidence type="ECO:0000256" key="2">
    <source>
        <dbReference type="ARBA" id="ARBA00022490"/>
    </source>
</evidence>
<comment type="similarity">
    <text evidence="9">Belongs to the class-I aminoacyl-tRNA synthetase family.</text>
</comment>
<dbReference type="GO" id="GO:0006431">
    <property type="term" value="P:methionyl-tRNA aminoacylation"/>
    <property type="evidence" value="ECO:0007669"/>
    <property type="project" value="InterPro"/>
</dbReference>
<dbReference type="GO" id="GO:0005524">
    <property type="term" value="F:ATP binding"/>
    <property type="evidence" value="ECO:0007669"/>
    <property type="project" value="UniProtKB-KW"/>
</dbReference>
<keyword evidence="4 9" id="KW-0547">Nucleotide-binding</keyword>
<dbReference type="PRINTS" id="PR01041">
    <property type="entry name" value="TRNASYNTHMET"/>
</dbReference>
<dbReference type="PANTHER" id="PTHR43326:SF1">
    <property type="entry name" value="METHIONINE--TRNA LIGASE, MITOCHONDRIAL"/>
    <property type="match status" value="1"/>
</dbReference>
<evidence type="ECO:0000256" key="1">
    <source>
        <dbReference type="ARBA" id="ARBA00012838"/>
    </source>
</evidence>
<dbReference type="InterPro" id="IPR001412">
    <property type="entry name" value="aa-tRNA-synth_I_CS"/>
</dbReference>
<sequence length="514" mass="56313">MTIFISTSTPYVNARPHLGHALEFVQADVLARHQRSRGRATYLLTGTDDNAAKNVAAAAAAGVPVAEFVARTGEVFVRLADRLGVGYDDVLHTGTDPRHRAAVEKLWHGVGHDLYRRTYTGLYCLGCEQFYQPAELAAGRCPEHDTVPDEVTEQNWFFALSRYQDQLEQLISSGQVEIQPAHRRAEVLAFVRAGLNDYSVSRPSGRSDGWGIPVPGDPEQTIYVWWDALCNYISAPGYGTDADSYRDRWADAEARIHLVGKGIIRFHAVFWLATLLSAGEPLPTRIAVHEYLQAGGRKISKSAPAAGLSSPEELLDRYGRDALRWWFVSDVNRVGDTDFTEQRLADRYSEDLVNTIGNLINRCVTLARRAYGERLPQLSEPAATVVPCQTRPHELITAVRAAEGLPTQIDAALADFDLRRAARAITATATAANIAVESTRPWQHLSAAADGDAEALAALNPVLPPLIHLCRQLAAELRPFVPDGAQRLADALGRGAGLGQPVPAFERLRHPDVS</sequence>
<dbReference type="InterPro" id="IPR015413">
    <property type="entry name" value="Methionyl/Leucyl_tRNA_Synth"/>
</dbReference>
<dbReference type="FunFam" id="2.170.220.10:FF:000003">
    <property type="entry name" value="Methionine--tRNA ligase"/>
    <property type="match status" value="1"/>
</dbReference>
<accession>A0A516PZV4</accession>
<keyword evidence="12" id="KW-1185">Reference proteome</keyword>